<proteinExistence type="predicted"/>
<protein>
    <submittedName>
        <fullName evidence="1">Uncharacterized protein</fullName>
    </submittedName>
</protein>
<organism evidence="1 2">
    <name type="scientific">Dermacentor silvarum</name>
    <name type="common">Tick</name>
    <dbReference type="NCBI Taxonomy" id="543639"/>
    <lineage>
        <taxon>Eukaryota</taxon>
        <taxon>Metazoa</taxon>
        <taxon>Ecdysozoa</taxon>
        <taxon>Arthropoda</taxon>
        <taxon>Chelicerata</taxon>
        <taxon>Arachnida</taxon>
        <taxon>Acari</taxon>
        <taxon>Parasitiformes</taxon>
        <taxon>Ixodida</taxon>
        <taxon>Ixodoidea</taxon>
        <taxon>Ixodidae</taxon>
        <taxon>Rhipicephalinae</taxon>
        <taxon>Dermacentor</taxon>
    </lineage>
</organism>
<gene>
    <name evidence="1" type="ORF">HPB49_009559</name>
</gene>
<sequence>MPVSGPGQGAPWSASRPTESVPLECFLRNEVSTLPVVLVPTDGGSIRLTESEGFQEELRGITEHFLDISEVTRFGKTGILFILKHKLEEHGVHPEDLLCFYKEIRRIHSAANPETVITYGRLNPLRFNKPLKEEFVSVECATKQSKNQTFYRQFLLNPVVKEDVEKRCRKVNGTTPHKMSVLVLGLDSASYLNVERHLPDTVQFVRQTLRAFELHGYNKLDDNSYPNIHAFLTGLNFDEALEYRAQGFYDNLTSRLIWQQYRERGYRTMFLEDWSWYGIFYRFEKGFRRPPVD</sequence>
<dbReference type="EMBL" id="CM023473">
    <property type="protein sequence ID" value="KAH7953491.1"/>
    <property type="molecule type" value="Genomic_DNA"/>
</dbReference>
<keyword evidence="2" id="KW-1185">Reference proteome</keyword>
<dbReference type="Proteomes" id="UP000821865">
    <property type="component" value="Chromosome 4"/>
</dbReference>
<name>A0ACB8CWK6_DERSI</name>
<accession>A0ACB8CWK6</accession>
<evidence type="ECO:0000313" key="1">
    <source>
        <dbReference type="EMBL" id="KAH7953491.1"/>
    </source>
</evidence>
<comment type="caution">
    <text evidence="1">The sequence shown here is derived from an EMBL/GenBank/DDBJ whole genome shotgun (WGS) entry which is preliminary data.</text>
</comment>
<evidence type="ECO:0000313" key="2">
    <source>
        <dbReference type="Proteomes" id="UP000821865"/>
    </source>
</evidence>
<reference evidence="1" key="1">
    <citation type="submission" date="2020-05" db="EMBL/GenBank/DDBJ databases">
        <title>Large-scale comparative analyses of tick genomes elucidate their genetic diversity and vector capacities.</title>
        <authorList>
            <person name="Jia N."/>
            <person name="Wang J."/>
            <person name="Shi W."/>
            <person name="Du L."/>
            <person name="Sun Y."/>
            <person name="Zhan W."/>
            <person name="Jiang J."/>
            <person name="Wang Q."/>
            <person name="Zhang B."/>
            <person name="Ji P."/>
            <person name="Sakyi L.B."/>
            <person name="Cui X."/>
            <person name="Yuan T."/>
            <person name="Jiang B."/>
            <person name="Yang W."/>
            <person name="Lam T.T.-Y."/>
            <person name="Chang Q."/>
            <person name="Ding S."/>
            <person name="Wang X."/>
            <person name="Zhu J."/>
            <person name="Ruan X."/>
            <person name="Zhao L."/>
            <person name="Wei J."/>
            <person name="Que T."/>
            <person name="Du C."/>
            <person name="Cheng J."/>
            <person name="Dai P."/>
            <person name="Han X."/>
            <person name="Huang E."/>
            <person name="Gao Y."/>
            <person name="Liu J."/>
            <person name="Shao H."/>
            <person name="Ye R."/>
            <person name="Li L."/>
            <person name="Wei W."/>
            <person name="Wang X."/>
            <person name="Wang C."/>
            <person name="Yang T."/>
            <person name="Huo Q."/>
            <person name="Li W."/>
            <person name="Guo W."/>
            <person name="Chen H."/>
            <person name="Zhou L."/>
            <person name="Ni X."/>
            <person name="Tian J."/>
            <person name="Zhou Y."/>
            <person name="Sheng Y."/>
            <person name="Liu T."/>
            <person name="Pan Y."/>
            <person name="Xia L."/>
            <person name="Li J."/>
            <person name="Zhao F."/>
            <person name="Cao W."/>
        </authorList>
    </citation>
    <scope>NUCLEOTIDE SEQUENCE</scope>
    <source>
        <strain evidence="1">Dsil-2018</strain>
    </source>
</reference>